<dbReference type="PANTHER" id="PTHR43280:SF27">
    <property type="entry name" value="TRANSCRIPTIONAL REGULATOR MTLR"/>
    <property type="match status" value="1"/>
</dbReference>
<dbReference type="GO" id="GO:0043565">
    <property type="term" value="F:sequence-specific DNA binding"/>
    <property type="evidence" value="ECO:0007669"/>
    <property type="project" value="InterPro"/>
</dbReference>
<dbReference type="Pfam" id="PF12833">
    <property type="entry name" value="HTH_18"/>
    <property type="match status" value="1"/>
</dbReference>
<feature type="domain" description="HTH araC/xylS-type" evidence="4">
    <location>
        <begin position="255"/>
        <end position="353"/>
    </location>
</feature>
<dbReference type="SUPFAM" id="SSF46689">
    <property type="entry name" value="Homeodomain-like"/>
    <property type="match status" value="1"/>
</dbReference>
<dbReference type="InterPro" id="IPR018062">
    <property type="entry name" value="HTH_AraC-typ_CS"/>
</dbReference>
<keyword evidence="3" id="KW-0804">Transcription</keyword>
<dbReference type="InterPro" id="IPR009057">
    <property type="entry name" value="Homeodomain-like_sf"/>
</dbReference>
<dbReference type="SMART" id="SM00342">
    <property type="entry name" value="HTH_ARAC"/>
    <property type="match status" value="1"/>
</dbReference>
<proteinExistence type="predicted"/>
<evidence type="ECO:0000313" key="5">
    <source>
        <dbReference type="EMBL" id="RXJ71979.1"/>
    </source>
</evidence>
<evidence type="ECO:0000259" key="4">
    <source>
        <dbReference type="PROSITE" id="PS01124"/>
    </source>
</evidence>
<name>A0A4Q0YS98_9GAMM</name>
<accession>A0A4Q0YS98</accession>
<keyword evidence="2" id="KW-0238">DNA-binding</keyword>
<dbReference type="GO" id="GO:0003700">
    <property type="term" value="F:DNA-binding transcription factor activity"/>
    <property type="evidence" value="ECO:0007669"/>
    <property type="project" value="InterPro"/>
</dbReference>
<dbReference type="PANTHER" id="PTHR43280">
    <property type="entry name" value="ARAC-FAMILY TRANSCRIPTIONAL REGULATOR"/>
    <property type="match status" value="1"/>
</dbReference>
<evidence type="ECO:0000313" key="6">
    <source>
        <dbReference type="Proteomes" id="UP000290287"/>
    </source>
</evidence>
<dbReference type="Proteomes" id="UP000290287">
    <property type="component" value="Unassembled WGS sequence"/>
</dbReference>
<evidence type="ECO:0000256" key="2">
    <source>
        <dbReference type="ARBA" id="ARBA00023125"/>
    </source>
</evidence>
<comment type="caution">
    <text evidence="5">The sequence shown here is derived from an EMBL/GenBank/DDBJ whole genome shotgun (WGS) entry which is preliminary data.</text>
</comment>
<sequence length="362" mass="41071">MINCGFFQGKDIQLCGIAYLLLGKCSMGKIQSFRTHVVHLTSDSQPAKTEEQFLERGCGSLQQIPMKGRVFSYENSDAFSLHGGKTYNEANTFLASSAPAGLVLTFLLSGKVNVNYDGLAFDLDASEQPKCLLVNLSKTVPFYRRLQAGEESEKLNVVFLPQWVIERSRPDCMTSLFMEKHLTHALINPSQQLCDIAKDILWMREPNTFSERIFVDRLVYQLMGEVFDSLSVADFTQIESGHEYVIKSNNERLDDGLTGYIEAHLDDDLSLERLASTFHTSVSNLQRKAREQLGEPLNRYVRRRRLEIAKFRLTERLMTVSQAAYSAGYQHPSNFTNAFKREFGFSPSQLTETQLLSAKEDK</sequence>
<dbReference type="EMBL" id="PEIB01000028">
    <property type="protein sequence ID" value="RXJ71979.1"/>
    <property type="molecule type" value="Genomic_DNA"/>
</dbReference>
<keyword evidence="1" id="KW-0805">Transcription regulation</keyword>
<evidence type="ECO:0000256" key="3">
    <source>
        <dbReference type="ARBA" id="ARBA00023163"/>
    </source>
</evidence>
<dbReference type="PROSITE" id="PS01124">
    <property type="entry name" value="HTH_ARAC_FAMILY_2"/>
    <property type="match status" value="1"/>
</dbReference>
<protein>
    <recommendedName>
        <fullName evidence="4">HTH araC/xylS-type domain-containing protein</fullName>
    </recommendedName>
</protein>
<organism evidence="5 6">
    <name type="scientific">Veronia nyctiphanis</name>
    <dbReference type="NCBI Taxonomy" id="1278244"/>
    <lineage>
        <taxon>Bacteria</taxon>
        <taxon>Pseudomonadati</taxon>
        <taxon>Pseudomonadota</taxon>
        <taxon>Gammaproteobacteria</taxon>
        <taxon>Vibrionales</taxon>
        <taxon>Vibrionaceae</taxon>
        <taxon>Veronia</taxon>
    </lineage>
</organism>
<dbReference type="PROSITE" id="PS00041">
    <property type="entry name" value="HTH_ARAC_FAMILY_1"/>
    <property type="match status" value="1"/>
</dbReference>
<dbReference type="Gene3D" id="1.10.10.60">
    <property type="entry name" value="Homeodomain-like"/>
    <property type="match status" value="1"/>
</dbReference>
<evidence type="ECO:0000256" key="1">
    <source>
        <dbReference type="ARBA" id="ARBA00023015"/>
    </source>
</evidence>
<dbReference type="AlphaFoldDB" id="A0A4Q0YS98"/>
<gene>
    <name evidence="5" type="ORF">CS022_18445</name>
</gene>
<keyword evidence="6" id="KW-1185">Reference proteome</keyword>
<reference evidence="5 6" key="1">
    <citation type="submission" date="2017-10" db="EMBL/GenBank/DDBJ databases">
        <title>Nyctiphanis sp. nov., isolated from the stomach of the euphausiid Nyctiphanes simplex (Hansen, 1911) in the Gulf of California.</title>
        <authorList>
            <person name="Gomez-Gil B."/>
            <person name="Aguilar-Mendez M."/>
            <person name="Lopez-Cortes A."/>
            <person name="Gomez-Gutierrez J."/>
            <person name="Roque A."/>
            <person name="Lang E."/>
            <person name="Gonzalez-Castillo A."/>
        </authorList>
    </citation>
    <scope>NUCLEOTIDE SEQUENCE [LARGE SCALE GENOMIC DNA]</scope>
    <source>
        <strain evidence="5 6">CAIM 600</strain>
    </source>
</reference>
<dbReference type="InterPro" id="IPR018060">
    <property type="entry name" value="HTH_AraC"/>
</dbReference>